<feature type="compositionally biased region" description="Acidic residues" evidence="2">
    <location>
        <begin position="981"/>
        <end position="1009"/>
    </location>
</feature>
<dbReference type="SUPFAM" id="SSF52047">
    <property type="entry name" value="RNI-like"/>
    <property type="match status" value="1"/>
</dbReference>
<feature type="region of interest" description="Disordered" evidence="2">
    <location>
        <begin position="872"/>
        <end position="924"/>
    </location>
</feature>
<dbReference type="InterPro" id="IPR032675">
    <property type="entry name" value="LRR_dom_sf"/>
</dbReference>
<dbReference type="Proteomes" id="UP000006906">
    <property type="component" value="Chromosome 13"/>
</dbReference>
<dbReference type="AlphaFoldDB" id="A0A2K3D145"/>
<dbReference type="EMBL" id="CM008974">
    <property type="protein sequence ID" value="PNW74244.1"/>
    <property type="molecule type" value="Genomic_DNA"/>
</dbReference>
<dbReference type="RefSeq" id="XP_042917737.1">
    <property type="nucleotide sequence ID" value="XM_043069762.1"/>
</dbReference>
<feature type="region of interest" description="Disordered" evidence="2">
    <location>
        <begin position="686"/>
        <end position="726"/>
    </location>
</feature>
<name>A0A2K3D145_CHLRE</name>
<dbReference type="GeneID" id="66056072"/>
<reference evidence="3 4" key="1">
    <citation type="journal article" date="2007" name="Science">
        <title>The Chlamydomonas genome reveals the evolution of key animal and plant functions.</title>
        <authorList>
            <person name="Merchant S.S."/>
            <person name="Prochnik S.E."/>
            <person name="Vallon O."/>
            <person name="Harris E.H."/>
            <person name="Karpowicz S.J."/>
            <person name="Witman G.B."/>
            <person name="Terry A."/>
            <person name="Salamov A."/>
            <person name="Fritz-Laylin L.K."/>
            <person name="Marechal-Drouard L."/>
            <person name="Marshall W.F."/>
            <person name="Qu L.H."/>
            <person name="Nelson D.R."/>
            <person name="Sanderfoot A.A."/>
            <person name="Spalding M.H."/>
            <person name="Kapitonov V.V."/>
            <person name="Ren Q."/>
            <person name="Ferris P."/>
            <person name="Lindquist E."/>
            <person name="Shapiro H."/>
            <person name="Lucas S.M."/>
            <person name="Grimwood J."/>
            <person name="Schmutz J."/>
            <person name="Cardol P."/>
            <person name="Cerutti H."/>
            <person name="Chanfreau G."/>
            <person name="Chen C.L."/>
            <person name="Cognat V."/>
            <person name="Croft M.T."/>
            <person name="Dent R."/>
            <person name="Dutcher S."/>
            <person name="Fernandez E."/>
            <person name="Fukuzawa H."/>
            <person name="Gonzalez-Ballester D."/>
            <person name="Gonzalez-Halphen D."/>
            <person name="Hallmann A."/>
            <person name="Hanikenne M."/>
            <person name="Hippler M."/>
            <person name="Inwood W."/>
            <person name="Jabbari K."/>
            <person name="Kalanon M."/>
            <person name="Kuras R."/>
            <person name="Lefebvre P.A."/>
            <person name="Lemaire S.D."/>
            <person name="Lobanov A.V."/>
            <person name="Lohr M."/>
            <person name="Manuell A."/>
            <person name="Meier I."/>
            <person name="Mets L."/>
            <person name="Mittag M."/>
            <person name="Mittelmeier T."/>
            <person name="Moroney J.V."/>
            <person name="Moseley J."/>
            <person name="Napoli C."/>
            <person name="Nedelcu A.M."/>
            <person name="Niyogi K."/>
            <person name="Novoselov S.V."/>
            <person name="Paulsen I.T."/>
            <person name="Pazour G."/>
            <person name="Purton S."/>
            <person name="Ral J.P."/>
            <person name="Riano-Pachon D.M."/>
            <person name="Riekhof W."/>
            <person name="Rymarquis L."/>
            <person name="Schroda M."/>
            <person name="Stern D."/>
            <person name="Umen J."/>
            <person name="Willows R."/>
            <person name="Wilson N."/>
            <person name="Zimmer S.L."/>
            <person name="Allmer J."/>
            <person name="Balk J."/>
            <person name="Bisova K."/>
            <person name="Chen C.J."/>
            <person name="Elias M."/>
            <person name="Gendler K."/>
            <person name="Hauser C."/>
            <person name="Lamb M.R."/>
            <person name="Ledford H."/>
            <person name="Long J.C."/>
            <person name="Minagawa J."/>
            <person name="Page M.D."/>
            <person name="Pan J."/>
            <person name="Pootakham W."/>
            <person name="Roje S."/>
            <person name="Rose A."/>
            <person name="Stahlberg E."/>
            <person name="Terauchi A.M."/>
            <person name="Yang P."/>
            <person name="Ball S."/>
            <person name="Bowler C."/>
            <person name="Dieckmann C.L."/>
            <person name="Gladyshev V.N."/>
            <person name="Green P."/>
            <person name="Jorgensen R."/>
            <person name="Mayfield S."/>
            <person name="Mueller-Roeber B."/>
            <person name="Rajamani S."/>
            <person name="Sayre R.T."/>
            <person name="Brokstein P."/>
            <person name="Dubchak I."/>
            <person name="Goodstein D."/>
            <person name="Hornick L."/>
            <person name="Huang Y.W."/>
            <person name="Jhaveri J."/>
            <person name="Luo Y."/>
            <person name="Martinez D."/>
            <person name="Ngau W.C."/>
            <person name="Otillar B."/>
            <person name="Poliakov A."/>
            <person name="Porter A."/>
            <person name="Szajkowski L."/>
            <person name="Werner G."/>
            <person name="Zhou K."/>
            <person name="Grigoriev I.V."/>
            <person name="Rokhsar D.S."/>
            <person name="Grossman A.R."/>
        </authorList>
    </citation>
    <scope>NUCLEOTIDE SEQUENCE [LARGE SCALE GENOMIC DNA]</scope>
    <source>
        <strain evidence="4">CC-503</strain>
    </source>
</reference>
<evidence type="ECO:0000313" key="4">
    <source>
        <dbReference type="Proteomes" id="UP000006906"/>
    </source>
</evidence>
<dbReference type="GO" id="GO:0005930">
    <property type="term" value="C:axoneme"/>
    <property type="evidence" value="ECO:0007669"/>
    <property type="project" value="UniProtKB-SubCell"/>
</dbReference>
<dbReference type="Gramene" id="PNW74244">
    <property type="protein sequence ID" value="PNW74244"/>
    <property type="gene ID" value="CHLRE_13g590950v5"/>
</dbReference>
<feature type="compositionally biased region" description="Acidic residues" evidence="2">
    <location>
        <begin position="1022"/>
        <end position="1048"/>
    </location>
</feature>
<gene>
    <name evidence="3" type="ORF">CHLRE_13g590950v5</name>
</gene>
<feature type="compositionally biased region" description="Basic and acidic residues" evidence="2">
    <location>
        <begin position="697"/>
        <end position="706"/>
    </location>
</feature>
<feature type="compositionally biased region" description="Pro residues" evidence="2">
    <location>
        <begin position="279"/>
        <end position="292"/>
    </location>
</feature>
<proteinExistence type="predicted"/>
<keyword evidence="4" id="KW-1185">Reference proteome</keyword>
<feature type="compositionally biased region" description="Acidic residues" evidence="2">
    <location>
        <begin position="546"/>
        <end position="555"/>
    </location>
</feature>
<dbReference type="Gene3D" id="3.80.10.10">
    <property type="entry name" value="Ribonuclease Inhibitor"/>
    <property type="match status" value="1"/>
</dbReference>
<dbReference type="PANTHER" id="PTHR18949">
    <property type="entry name" value="CALDESMON"/>
    <property type="match status" value="1"/>
</dbReference>
<sequence>MEHSITLLDVLRVLPTEGREAIFGSTFSPDFAGARLACQDLKRFHDDSITHFGVVVEQIHLHSILRTPLLSNFSRCTKVSLYLDGNAGGGHLVSLVLAGVSAAIRQRITQLHVGKAPAQGTKFIRDDSHDALHIVQACAPMLPSLEELVLDFHDHGPPRAHEHLLFQLLATFLPNLRRLVVPAMWDRGMSGVGALAACPQLSSLIITSPKALRLTWDMLEGLSRLPRLRHLLLACSGLTGRTDDLTHALFSTHRPPAAHTITISPVPNKPTLQLKYGPLQPPLQPLPQPHPQPHLAAAGTSTSASTSTAAAASAAQPAGAAWGICHVLVGTRRGSGAYNGHDSDLPGLSQVAALVLGAADRLRQAAIPHLAIQVASGPGDRHQPDWHQQPGLLAAGAAGAPLPRLVARCARVELGWLLVRPWQEPAAPAAVVRLLGMPRQLSLCHGRWRCRMEEDTPAAAEEGRPAGREQQQQEWGQERVQGEGQGEGQEGQQQARGQQGPQAPQPQRRVLSLAALTPLQLLQEVVDRLRTHAERHKQQQQQQEQQEQEQEEQQEQEQQQQQQQEQQQEQEEQEQQQEGQEGQEGQQQQEGQEGQEDASAAPGLGDLAGGAAACGSSSGSSGNGSAGASVDGDSDDAAVGDDGGSRYVLAFGTLPRAPRNPHDPLCCEKWLRRALDRWFAPPRADRAGDLQQQAAGREQERQHQEEGQQPSLSVGEEESADARASGAASAVRRGAVGVAAGSSAGAAPAAAAAPAAPAADAAAAALPRPQQLWALIDEASQAVAAPAVGGMVLLECRSSSAARAMAAGLTRLAEAAEASGRSPRVSYAAVLPAAALPSGCEEDREWQDNGCLFRKLVFQALMDVWEQAVPPPSRAAAAAPDRAAGGAATSNGAAGRQPPPPVAAAAPAGAGGAAAPAGAGGAAARPPAAAAAAGGAAGTAAAVPLSHEEMLVRLERLLGLDVDVRQLWLQADCCEVVPVEGEEEAEEVEGEELDADVEGEELDEDEDAGVGEVADGDLLGDASEEDGSSEEEGFEEEEFEEEGFEEEA</sequence>
<dbReference type="PANTHER" id="PTHR18949:SF3">
    <property type="entry name" value="CALDESMON"/>
    <property type="match status" value="1"/>
</dbReference>
<feature type="region of interest" description="Disordered" evidence="2">
    <location>
        <begin position="981"/>
        <end position="1048"/>
    </location>
</feature>
<dbReference type="KEGG" id="cre:CHLRE_13g590950v5"/>
<feature type="compositionally biased region" description="Low complexity" evidence="2">
    <location>
        <begin position="490"/>
        <end position="507"/>
    </location>
</feature>
<feature type="compositionally biased region" description="Low complexity" evidence="2">
    <location>
        <begin position="293"/>
        <end position="310"/>
    </location>
</feature>
<dbReference type="InParanoid" id="A0A2K3D145"/>
<dbReference type="STRING" id="3055.A0A2K3D145"/>
<feature type="region of interest" description="Disordered" evidence="2">
    <location>
        <begin position="532"/>
        <end position="644"/>
    </location>
</feature>
<feature type="region of interest" description="Disordered" evidence="2">
    <location>
        <begin position="455"/>
        <end position="507"/>
    </location>
</feature>
<feature type="compositionally biased region" description="Low complexity" evidence="2">
    <location>
        <begin position="576"/>
        <end position="620"/>
    </location>
</feature>
<evidence type="ECO:0000256" key="1">
    <source>
        <dbReference type="ARBA" id="ARBA00004430"/>
    </source>
</evidence>
<feature type="compositionally biased region" description="Low complexity" evidence="2">
    <location>
        <begin position="556"/>
        <end position="567"/>
    </location>
</feature>
<feature type="compositionally biased region" description="Low complexity" evidence="2">
    <location>
        <begin position="874"/>
        <end position="896"/>
    </location>
</feature>
<feature type="compositionally biased region" description="Low complexity" evidence="2">
    <location>
        <begin position="903"/>
        <end position="924"/>
    </location>
</feature>
<protein>
    <submittedName>
        <fullName evidence="3">Uncharacterized protein</fullName>
    </submittedName>
</protein>
<accession>A0A2K3D145</accession>
<organism evidence="3 4">
    <name type="scientific">Chlamydomonas reinhardtii</name>
    <name type="common">Chlamydomonas smithii</name>
    <dbReference type="NCBI Taxonomy" id="3055"/>
    <lineage>
        <taxon>Eukaryota</taxon>
        <taxon>Viridiplantae</taxon>
        <taxon>Chlorophyta</taxon>
        <taxon>core chlorophytes</taxon>
        <taxon>Chlorophyceae</taxon>
        <taxon>CS clade</taxon>
        <taxon>Chlamydomonadales</taxon>
        <taxon>Chlamydomonadaceae</taxon>
        <taxon>Chlamydomonas</taxon>
    </lineage>
</organism>
<evidence type="ECO:0000313" key="3">
    <source>
        <dbReference type="EMBL" id="PNW74244.1"/>
    </source>
</evidence>
<evidence type="ECO:0000256" key="2">
    <source>
        <dbReference type="SAM" id="MobiDB-lite"/>
    </source>
</evidence>
<comment type="subcellular location">
    <subcellularLocation>
        <location evidence="1">Cytoplasm</location>
        <location evidence="1">Cytoskeleton</location>
        <location evidence="1">Cilium axoneme</location>
    </subcellularLocation>
</comment>
<feature type="region of interest" description="Disordered" evidence="2">
    <location>
        <begin position="277"/>
        <end position="310"/>
    </location>
</feature>